<feature type="region of interest" description="Disordered" evidence="1">
    <location>
        <begin position="284"/>
        <end position="343"/>
    </location>
</feature>
<dbReference type="SMART" id="SM00066">
    <property type="entry name" value="GAL4"/>
    <property type="match status" value="1"/>
</dbReference>
<dbReference type="AlphaFoldDB" id="A0A367YDH5"/>
<name>A0A367YDH5_9ASCO</name>
<gene>
    <name evidence="3" type="ORF">Cantr_10132</name>
</gene>
<dbReference type="PROSITE" id="PS50048">
    <property type="entry name" value="ZN2_CY6_FUNGAL_2"/>
    <property type="match status" value="1"/>
</dbReference>
<evidence type="ECO:0000256" key="1">
    <source>
        <dbReference type="SAM" id="MobiDB-lite"/>
    </source>
</evidence>
<dbReference type="Pfam" id="PF00172">
    <property type="entry name" value="Zn_clus"/>
    <property type="match status" value="1"/>
</dbReference>
<dbReference type="InterPro" id="IPR001138">
    <property type="entry name" value="Zn2Cys6_DnaBD"/>
</dbReference>
<dbReference type="Gene3D" id="4.10.240.10">
    <property type="entry name" value="Zn(2)-C6 fungal-type DNA-binding domain"/>
    <property type="match status" value="1"/>
</dbReference>
<feature type="compositionally biased region" description="Low complexity" evidence="1">
    <location>
        <begin position="186"/>
        <end position="218"/>
    </location>
</feature>
<dbReference type="GO" id="GO:0008270">
    <property type="term" value="F:zinc ion binding"/>
    <property type="evidence" value="ECO:0007669"/>
    <property type="project" value="InterPro"/>
</dbReference>
<feature type="compositionally biased region" description="Basic residues" evidence="1">
    <location>
        <begin position="224"/>
        <end position="234"/>
    </location>
</feature>
<dbReference type="CDD" id="cd00067">
    <property type="entry name" value="GAL4"/>
    <property type="match status" value="1"/>
</dbReference>
<evidence type="ECO:0000313" key="4">
    <source>
        <dbReference type="Proteomes" id="UP000253472"/>
    </source>
</evidence>
<dbReference type="PANTHER" id="PTHR47657:SF7">
    <property type="entry name" value="STEROL REGULATORY ELEMENT-BINDING PROTEIN ECM22"/>
    <property type="match status" value="1"/>
</dbReference>
<feature type="domain" description="Zn(2)-C6 fungal-type" evidence="2">
    <location>
        <begin position="237"/>
        <end position="267"/>
    </location>
</feature>
<dbReference type="PROSITE" id="PS00463">
    <property type="entry name" value="ZN2_CY6_FUNGAL_1"/>
    <property type="match status" value="1"/>
</dbReference>
<feature type="region of interest" description="Disordered" evidence="1">
    <location>
        <begin position="171"/>
        <end position="235"/>
    </location>
</feature>
<reference evidence="3 4" key="1">
    <citation type="submission" date="2018-06" db="EMBL/GenBank/DDBJ databases">
        <title>Whole genome sequencing of Candida tropicalis (genome annotated by CSBL at Korea University).</title>
        <authorList>
            <person name="Ahn J."/>
        </authorList>
    </citation>
    <scope>NUCLEOTIDE SEQUENCE [LARGE SCALE GENOMIC DNA]</scope>
    <source>
        <strain evidence="3 4">ATCC 20962</strain>
    </source>
</reference>
<proteinExistence type="predicted"/>
<evidence type="ECO:0000313" key="3">
    <source>
        <dbReference type="EMBL" id="RCK63071.1"/>
    </source>
</evidence>
<feature type="compositionally biased region" description="Low complexity" evidence="1">
    <location>
        <begin position="324"/>
        <end position="335"/>
    </location>
</feature>
<organism evidence="3 4">
    <name type="scientific">Candida viswanathii</name>
    <dbReference type="NCBI Taxonomy" id="5486"/>
    <lineage>
        <taxon>Eukaryota</taxon>
        <taxon>Fungi</taxon>
        <taxon>Dikarya</taxon>
        <taxon>Ascomycota</taxon>
        <taxon>Saccharomycotina</taxon>
        <taxon>Pichiomycetes</taxon>
        <taxon>Debaryomycetaceae</taxon>
        <taxon>Candida/Lodderomyces clade</taxon>
        <taxon>Candida</taxon>
    </lineage>
</organism>
<dbReference type="OrthoDB" id="416217at2759"/>
<feature type="region of interest" description="Disordered" evidence="1">
    <location>
        <begin position="60"/>
        <end position="79"/>
    </location>
</feature>
<sequence>MNFSSISFPNNSTRDSILPLDTHLPSSCSDSTPANHNHSYTGISFDQDTSEDLLAAIASIESSSSSPSSSPPSPSTSLDLQYHLHQLNPQQQHAIYMGDSLNSPRDDFSNLFSTLASHSEGQNHPHQHQHQHQYDILSQAHGNTHAQDQNKDNHYSDMISESAASILSFNRSSSSNDIPLTSLEQSSLSRSINKSKKLSLNNNRTTSTTNNNNNNNNNATPLGKKSKRRKHKNSKLGCATCKERRVKCSEDLPSCTNCIKHKVKCPYLEYTEEQLNELRQAQFLQQQPSDSEDETPQAQLLQNKVTKPKAKRNKLSTSQNRPHSGSASSSSSSSSNMVNDSKQHSITQNFDNLLTQRSEHNLSIVYPVYSYNQKEVSTTPFSQDSNRNNSNESPTLLRAFVGALNIPTTFKYKIKKRIDYSAKLNRTLKVIGPSIHKGTSGLPEIRDLYSCWLNSFIFKAFTSELMFYCLLNLTTNFLISNCLRDSNKFMENAGQLTPNSRGYSLAHIRLECTQHSLRYYALVIRDLKKVLNDHNDPDLCGSVSYILSLMSIYDPEATLNSSICFRDGLFSIFNHNFQPMKKAPGAGEGSAHSIVLLPAHQRLMSNIAMSVFLPGYDPTFLSEYQKLLSRFGELIFPLLQHYKSTSVHLPKPNYDFLQTHYHELLDFTTSLNYFIPQITSNLSDLEKQKELLFQMLFTWVRMFPSRLISSSKSDPPLIKMLHLFFKLMKKSLYAIFPQVKYFFLRDFDSPLMSDVFATDINSIFEELDDPGFRDDNDNNNRLPPELYVPLINELKSMSSYLIRGINYFERRLSKLYRVLVTHSEALQFDDSNIEDVAECRDKFAQLVGLKELHITSFIHQTILYENYPRIIGEEGSHGDSEEADGHMISDKTVDFMTLQPNGLLVNDFDPRNGV</sequence>
<dbReference type="PANTHER" id="PTHR47657">
    <property type="entry name" value="STEROL REGULATORY ELEMENT-BINDING PROTEIN ECM22"/>
    <property type="match status" value="1"/>
</dbReference>
<protein>
    <recommendedName>
        <fullName evidence="2">Zn(2)-C6 fungal-type domain-containing protein</fullName>
    </recommendedName>
</protein>
<dbReference type="GO" id="GO:0000981">
    <property type="term" value="F:DNA-binding transcription factor activity, RNA polymerase II-specific"/>
    <property type="evidence" value="ECO:0007669"/>
    <property type="project" value="InterPro"/>
</dbReference>
<dbReference type="EMBL" id="QLNQ01000024">
    <property type="protein sequence ID" value="RCK63071.1"/>
    <property type="molecule type" value="Genomic_DNA"/>
</dbReference>
<dbReference type="STRING" id="5486.A0A367YDH5"/>
<dbReference type="SUPFAM" id="SSF57701">
    <property type="entry name" value="Zn2/Cys6 DNA-binding domain"/>
    <property type="match status" value="1"/>
</dbReference>
<keyword evidence="4" id="KW-1185">Reference proteome</keyword>
<feature type="compositionally biased region" description="Polar residues" evidence="1">
    <location>
        <begin position="296"/>
        <end position="305"/>
    </location>
</feature>
<dbReference type="InterPro" id="IPR052400">
    <property type="entry name" value="Zn2-C6_fungal_TF"/>
</dbReference>
<accession>A0A367YDH5</accession>
<comment type="caution">
    <text evidence="3">The sequence shown here is derived from an EMBL/GenBank/DDBJ whole genome shotgun (WGS) entry which is preliminary data.</text>
</comment>
<evidence type="ECO:0000259" key="2">
    <source>
        <dbReference type="PROSITE" id="PS50048"/>
    </source>
</evidence>
<dbReference type="Proteomes" id="UP000253472">
    <property type="component" value="Unassembled WGS sequence"/>
</dbReference>
<dbReference type="InterPro" id="IPR036864">
    <property type="entry name" value="Zn2-C6_fun-type_DNA-bd_sf"/>
</dbReference>